<proteinExistence type="predicted"/>
<dbReference type="PANTHER" id="PTHR33802:SF1">
    <property type="entry name" value="XK-RELATED PROTEIN"/>
    <property type="match status" value="1"/>
</dbReference>
<dbReference type="STRING" id="446465.Bfae_04450"/>
<dbReference type="OrthoDB" id="5189031at2"/>
<dbReference type="eggNOG" id="COG1030">
    <property type="taxonomic scope" value="Bacteria"/>
</dbReference>
<gene>
    <name evidence="3" type="ordered locus">Bfae_04450</name>
</gene>
<sequence>MNTRPRPILRRLAVTVSFAVAMLGTAVGVGAFGGTPMQEAAGGLLAADATHLAPATPAFMLWSVIYVGLGAYCLWQWWDPADARGIAVPAIASLLLNAAWLLTIQAGLLWLSVLVIAALLAVLGLLFHRTTTRPAGGLLERLVVDGTFGLYLGWVSVATCANIAAVLKGAGFEGFGAPAALALAVLAVVAVIGIALTRAGHRPVAAPLAMVWGLVWIAVGRASDAPHSPAVAIGAAAAAAAAVIVVAALLALRRPSARTPSALHASTQNPSALRSSAQNPSAQNASAARPVGRDRRPGGQR</sequence>
<evidence type="ECO:0008006" key="5">
    <source>
        <dbReference type="Google" id="ProtNLM"/>
    </source>
</evidence>
<dbReference type="HOGENOM" id="CLU_067293_0_0_11"/>
<feature type="compositionally biased region" description="Polar residues" evidence="1">
    <location>
        <begin position="264"/>
        <end position="273"/>
    </location>
</feature>
<feature type="transmembrane region" description="Helical" evidence="2">
    <location>
        <begin position="179"/>
        <end position="197"/>
    </location>
</feature>
<feature type="region of interest" description="Disordered" evidence="1">
    <location>
        <begin position="260"/>
        <end position="301"/>
    </location>
</feature>
<feature type="compositionally biased region" description="Basic and acidic residues" evidence="1">
    <location>
        <begin position="291"/>
        <end position="301"/>
    </location>
</feature>
<protein>
    <recommendedName>
        <fullName evidence="5">Tryptophan-rich sensory protein</fullName>
    </recommendedName>
</protein>
<dbReference type="Proteomes" id="UP000001919">
    <property type="component" value="Chromosome"/>
</dbReference>
<feature type="transmembrane region" description="Helical" evidence="2">
    <location>
        <begin position="229"/>
        <end position="252"/>
    </location>
</feature>
<feature type="transmembrane region" description="Helical" evidence="2">
    <location>
        <begin position="52"/>
        <end position="74"/>
    </location>
</feature>
<evidence type="ECO:0000313" key="3">
    <source>
        <dbReference type="EMBL" id="ACU84318.1"/>
    </source>
</evidence>
<keyword evidence="2" id="KW-1133">Transmembrane helix</keyword>
<feature type="transmembrane region" description="Helical" evidence="2">
    <location>
        <begin position="86"/>
        <end position="102"/>
    </location>
</feature>
<keyword evidence="2" id="KW-0472">Membrane</keyword>
<evidence type="ECO:0000313" key="4">
    <source>
        <dbReference type="Proteomes" id="UP000001919"/>
    </source>
</evidence>
<dbReference type="EMBL" id="CP001643">
    <property type="protein sequence ID" value="ACU84318.1"/>
    <property type="molecule type" value="Genomic_DNA"/>
</dbReference>
<dbReference type="PANTHER" id="PTHR33802">
    <property type="entry name" value="SI:CH211-161H7.5-RELATED"/>
    <property type="match status" value="1"/>
</dbReference>
<keyword evidence="4" id="KW-1185">Reference proteome</keyword>
<feature type="transmembrane region" description="Helical" evidence="2">
    <location>
        <begin position="12"/>
        <end position="32"/>
    </location>
</feature>
<evidence type="ECO:0000256" key="2">
    <source>
        <dbReference type="SAM" id="Phobius"/>
    </source>
</evidence>
<reference evidence="3 4" key="1">
    <citation type="journal article" date="2009" name="Stand. Genomic Sci.">
        <title>Complete genome sequence of Brachybacterium faecium type strain (Schefferle 6-10).</title>
        <authorList>
            <person name="Lapidus A."/>
            <person name="Pukall R."/>
            <person name="Labuttii K."/>
            <person name="Copeland A."/>
            <person name="Del Rio T.G."/>
            <person name="Nolan M."/>
            <person name="Chen F."/>
            <person name="Lucas S."/>
            <person name="Tice H."/>
            <person name="Cheng J.F."/>
            <person name="Bruce D."/>
            <person name="Goodwin L."/>
            <person name="Pitluck S."/>
            <person name="Rohde M."/>
            <person name="Goker M."/>
            <person name="Pati A."/>
            <person name="Ivanova N."/>
            <person name="Mavrommatis K."/>
            <person name="Chen A."/>
            <person name="Palaniappan K."/>
            <person name="D'haeseleer P."/>
            <person name="Chain P."/>
            <person name="Bristow J."/>
            <person name="Eisen J.A."/>
            <person name="Markowitz V."/>
            <person name="Hugenholtz P."/>
            <person name="Kyrpides N.C."/>
            <person name="Klenk H.P."/>
        </authorList>
    </citation>
    <scope>NUCLEOTIDE SEQUENCE [LARGE SCALE GENOMIC DNA]</scope>
    <source>
        <strain evidence="4">ATCC 43885 / DSM 4810 / JCM 11609 / LMG 19847 / NBRC 14762 / NCIMB 9860 / 6-10</strain>
    </source>
</reference>
<evidence type="ECO:0000256" key="1">
    <source>
        <dbReference type="SAM" id="MobiDB-lite"/>
    </source>
</evidence>
<dbReference type="KEGG" id="bfa:Bfae_04450"/>
<organism evidence="3 4">
    <name type="scientific">Brachybacterium faecium (strain ATCC 43885 / DSM 4810 / JCM 11609 / LMG 19847 / NBRC 14762 / NCIMB 9860 / 6-10)</name>
    <dbReference type="NCBI Taxonomy" id="446465"/>
    <lineage>
        <taxon>Bacteria</taxon>
        <taxon>Bacillati</taxon>
        <taxon>Actinomycetota</taxon>
        <taxon>Actinomycetes</taxon>
        <taxon>Micrococcales</taxon>
        <taxon>Dermabacteraceae</taxon>
        <taxon>Brachybacterium</taxon>
    </lineage>
</organism>
<dbReference type="PATRIC" id="fig|446465.5.peg.443"/>
<dbReference type="AlphaFoldDB" id="C7MHA9"/>
<name>C7MHA9_BRAFD</name>
<feature type="compositionally biased region" description="Low complexity" evidence="1">
    <location>
        <begin position="274"/>
        <end position="290"/>
    </location>
</feature>
<accession>C7MHA9</accession>
<feature type="transmembrane region" description="Helical" evidence="2">
    <location>
        <begin position="108"/>
        <end position="127"/>
    </location>
</feature>
<feature type="transmembrane region" description="Helical" evidence="2">
    <location>
        <begin position="204"/>
        <end position="223"/>
    </location>
</feature>
<keyword evidence="2" id="KW-0812">Transmembrane</keyword>
<feature type="transmembrane region" description="Helical" evidence="2">
    <location>
        <begin position="148"/>
        <end position="167"/>
    </location>
</feature>